<evidence type="ECO:0000313" key="3">
    <source>
        <dbReference type="Proteomes" id="UP000186666"/>
    </source>
</evidence>
<keyword evidence="1" id="KW-0472">Membrane</keyword>
<keyword evidence="1" id="KW-0812">Transmembrane</keyword>
<dbReference type="RefSeq" id="WP_068580895.1">
    <property type="nucleotide sequence ID" value="NZ_FTNK01000002.1"/>
</dbReference>
<protein>
    <submittedName>
        <fullName evidence="2">Uncharacterized protein</fullName>
    </submittedName>
</protein>
<gene>
    <name evidence="2" type="ORF">SAMN05421578_102214</name>
</gene>
<dbReference type="EMBL" id="FTNK01000002">
    <property type="protein sequence ID" value="SIQ48793.1"/>
    <property type="molecule type" value="Genomic_DNA"/>
</dbReference>
<feature type="transmembrane region" description="Helical" evidence="1">
    <location>
        <begin position="118"/>
        <end position="142"/>
    </location>
</feature>
<accession>A0ABY1JN88</accession>
<evidence type="ECO:0000313" key="2">
    <source>
        <dbReference type="EMBL" id="SIQ48793.1"/>
    </source>
</evidence>
<proteinExistence type="predicted"/>
<comment type="caution">
    <text evidence="2">The sequence shown here is derived from an EMBL/GenBank/DDBJ whole genome shotgun (WGS) entry which is preliminary data.</text>
</comment>
<feature type="transmembrane region" description="Helical" evidence="1">
    <location>
        <begin position="90"/>
        <end position="112"/>
    </location>
</feature>
<name>A0ABY1JN88_9BACL</name>
<dbReference type="Proteomes" id="UP000186666">
    <property type="component" value="Unassembled WGS sequence"/>
</dbReference>
<feature type="transmembrane region" description="Helical" evidence="1">
    <location>
        <begin position="44"/>
        <end position="62"/>
    </location>
</feature>
<evidence type="ECO:0000256" key="1">
    <source>
        <dbReference type="SAM" id="Phobius"/>
    </source>
</evidence>
<keyword evidence="3" id="KW-1185">Reference proteome</keyword>
<keyword evidence="1" id="KW-1133">Transmembrane helix</keyword>
<sequence>MEKFKATIQLRIKLLAIVMGITVLSNGILQIMRHRLPVIPDFIFGFQTGVFIGMLVFLLYIISKYASCLKNADALKKLYIKEHDEREQLIGYKTSVFTMVVMLIILTLSTVIAGFFNIIVFITLLSVVALLLIVMLTTLTYYRRVL</sequence>
<reference evidence="2 3" key="1">
    <citation type="submission" date="2017-01" db="EMBL/GenBank/DDBJ databases">
        <authorList>
            <person name="Varghese N."/>
            <person name="Submissions S."/>
        </authorList>
    </citation>
    <scope>NUCLEOTIDE SEQUENCE [LARGE SCALE GENOMIC DNA]</scope>
    <source>
        <strain evidence="2 3">ATCC 23464</strain>
    </source>
</reference>
<organism evidence="2 3">
    <name type="scientific">Paenibacillus macquariensis</name>
    <dbReference type="NCBI Taxonomy" id="948756"/>
    <lineage>
        <taxon>Bacteria</taxon>
        <taxon>Bacillati</taxon>
        <taxon>Bacillota</taxon>
        <taxon>Bacilli</taxon>
        <taxon>Bacillales</taxon>
        <taxon>Paenibacillaceae</taxon>
        <taxon>Paenibacillus</taxon>
    </lineage>
</organism>
<feature type="transmembrane region" description="Helical" evidence="1">
    <location>
        <begin position="12"/>
        <end position="32"/>
    </location>
</feature>